<evidence type="ECO:0000313" key="2">
    <source>
        <dbReference type="EMBL" id="KAJ6809984.1"/>
    </source>
</evidence>
<keyword evidence="3" id="KW-1185">Reference proteome</keyword>
<dbReference type="AlphaFoldDB" id="A0AAX6F124"/>
<name>A0AAX6F124_IRIPA</name>
<sequence>MARHFLRQHHAMPGHPDEPSPAELAARSPARAGQHSGSSHGCTARARADVAAAIAGRCGSDEPSRGWPPFLRTQACPPVAANVLRDAPSRRFLRFERDPVGAREFGTQIWRSVAATSRAFSRRSDRWIGDFFAPTQSRFVGPTSSACISSTAAPFGMLPVPVRSWTLWLQWDPSILISCSGYRGE</sequence>
<proteinExistence type="predicted"/>
<organism evidence="2 3">
    <name type="scientific">Iris pallida</name>
    <name type="common">Sweet iris</name>
    <dbReference type="NCBI Taxonomy" id="29817"/>
    <lineage>
        <taxon>Eukaryota</taxon>
        <taxon>Viridiplantae</taxon>
        <taxon>Streptophyta</taxon>
        <taxon>Embryophyta</taxon>
        <taxon>Tracheophyta</taxon>
        <taxon>Spermatophyta</taxon>
        <taxon>Magnoliopsida</taxon>
        <taxon>Liliopsida</taxon>
        <taxon>Asparagales</taxon>
        <taxon>Iridaceae</taxon>
        <taxon>Iridoideae</taxon>
        <taxon>Irideae</taxon>
        <taxon>Iris</taxon>
    </lineage>
</organism>
<evidence type="ECO:0000256" key="1">
    <source>
        <dbReference type="SAM" id="MobiDB-lite"/>
    </source>
</evidence>
<evidence type="ECO:0000313" key="3">
    <source>
        <dbReference type="Proteomes" id="UP001140949"/>
    </source>
</evidence>
<gene>
    <name evidence="2" type="ORF">M6B38_157960</name>
</gene>
<reference evidence="2" key="2">
    <citation type="submission" date="2023-04" db="EMBL/GenBank/DDBJ databases">
        <authorList>
            <person name="Bruccoleri R.E."/>
            <person name="Oakeley E.J."/>
            <person name="Faust A.-M."/>
            <person name="Dessus-Babus S."/>
            <person name="Altorfer M."/>
            <person name="Burckhardt D."/>
            <person name="Oertli M."/>
            <person name="Naumann U."/>
            <person name="Petersen F."/>
            <person name="Wong J."/>
        </authorList>
    </citation>
    <scope>NUCLEOTIDE SEQUENCE</scope>
    <source>
        <strain evidence="2">GSM-AAB239-AS_SAM_17_03QT</strain>
        <tissue evidence="2">Leaf</tissue>
    </source>
</reference>
<feature type="compositionally biased region" description="Basic residues" evidence="1">
    <location>
        <begin position="1"/>
        <end position="12"/>
    </location>
</feature>
<protein>
    <submittedName>
        <fullName evidence="2">Formin-like protein 18 isoform X1</fullName>
    </submittedName>
</protein>
<dbReference type="Proteomes" id="UP001140949">
    <property type="component" value="Unassembled WGS sequence"/>
</dbReference>
<accession>A0AAX6F124</accession>
<comment type="caution">
    <text evidence="2">The sequence shown here is derived from an EMBL/GenBank/DDBJ whole genome shotgun (WGS) entry which is preliminary data.</text>
</comment>
<feature type="region of interest" description="Disordered" evidence="1">
    <location>
        <begin position="1"/>
        <end position="44"/>
    </location>
</feature>
<reference evidence="2" key="1">
    <citation type="journal article" date="2023" name="GigaByte">
        <title>Genome assembly of the bearded iris, Iris pallida Lam.</title>
        <authorList>
            <person name="Bruccoleri R.E."/>
            <person name="Oakeley E.J."/>
            <person name="Faust A.M.E."/>
            <person name="Altorfer M."/>
            <person name="Dessus-Babus S."/>
            <person name="Burckhardt D."/>
            <person name="Oertli M."/>
            <person name="Naumann U."/>
            <person name="Petersen F."/>
            <person name="Wong J."/>
        </authorList>
    </citation>
    <scope>NUCLEOTIDE SEQUENCE</scope>
    <source>
        <strain evidence="2">GSM-AAB239-AS_SAM_17_03QT</strain>
    </source>
</reference>
<dbReference type="EMBL" id="JANAVB010032620">
    <property type="protein sequence ID" value="KAJ6809984.1"/>
    <property type="molecule type" value="Genomic_DNA"/>
</dbReference>